<dbReference type="GO" id="GO:0043571">
    <property type="term" value="P:maintenance of CRISPR repeat elements"/>
    <property type="evidence" value="ECO:0007669"/>
    <property type="project" value="UniProtKB-UniRule"/>
</dbReference>
<comment type="subunit">
    <text evidence="9">Homodimer, forms a heterotetramer with a Cas1 homodimer.</text>
</comment>
<evidence type="ECO:0000256" key="7">
    <source>
        <dbReference type="ARBA" id="ARBA00022842"/>
    </source>
</evidence>
<dbReference type="GO" id="GO:0016787">
    <property type="term" value="F:hydrolase activity"/>
    <property type="evidence" value="ECO:0007669"/>
    <property type="project" value="UniProtKB-KW"/>
</dbReference>
<evidence type="ECO:0000256" key="4">
    <source>
        <dbReference type="ARBA" id="ARBA00022723"/>
    </source>
</evidence>
<dbReference type="EMBL" id="CP000804">
    <property type="protein sequence ID" value="ABU58745.1"/>
    <property type="molecule type" value="Genomic_DNA"/>
</dbReference>
<evidence type="ECO:0000256" key="2">
    <source>
        <dbReference type="ARBA" id="ARBA00009959"/>
    </source>
</evidence>
<accession>A7NMI3</accession>
<dbReference type="GO" id="GO:0046872">
    <property type="term" value="F:metal ion binding"/>
    <property type="evidence" value="ECO:0007669"/>
    <property type="project" value="UniProtKB-UniRule"/>
</dbReference>
<dbReference type="KEGG" id="rca:Rcas_2674"/>
<keyword evidence="3 9" id="KW-0540">Nuclease</keyword>
<evidence type="ECO:0000256" key="8">
    <source>
        <dbReference type="ARBA" id="ARBA00023118"/>
    </source>
</evidence>
<evidence type="ECO:0000313" key="11">
    <source>
        <dbReference type="EMBL" id="ABU58745.1"/>
    </source>
</evidence>
<dbReference type="Pfam" id="PF09827">
    <property type="entry name" value="CRISPR_Cas2"/>
    <property type="match status" value="1"/>
</dbReference>
<dbReference type="PIRSF" id="PIRSF032582">
    <property type="entry name" value="Cas2"/>
    <property type="match status" value="1"/>
</dbReference>
<dbReference type="RefSeq" id="WP_012121169.1">
    <property type="nucleotide sequence ID" value="NC_009767.1"/>
</dbReference>
<comment type="function">
    <text evidence="9">CRISPR (clustered regularly interspaced short palindromic repeat), is an adaptive immune system that provides protection against mobile genetic elements (viruses, transposable elements and conjugative plasmids). CRISPR clusters contain sequences complementary to antecedent mobile elements and target invading nucleic acids. CRISPR clusters are transcribed and processed into CRISPR RNA (crRNA). Functions as a ssRNA-specific endoribonuclease. Involved in the integration of spacer DNA into the CRISPR cassette.</text>
</comment>
<evidence type="ECO:0000256" key="5">
    <source>
        <dbReference type="ARBA" id="ARBA00022759"/>
    </source>
</evidence>
<keyword evidence="5 9" id="KW-0255">Endonuclease</keyword>
<evidence type="ECO:0000313" key="12">
    <source>
        <dbReference type="Proteomes" id="UP000000263"/>
    </source>
</evidence>
<feature type="binding site" evidence="9">
    <location>
        <position position="8"/>
    </location>
    <ligand>
        <name>Mg(2+)</name>
        <dbReference type="ChEBI" id="CHEBI:18420"/>
        <note>catalytic</note>
    </ligand>
</feature>
<proteinExistence type="inferred from homology"/>
<dbReference type="HAMAP" id="MF_01471">
    <property type="entry name" value="Cas2"/>
    <property type="match status" value="1"/>
</dbReference>
<name>A7NMI3_ROSCS</name>
<organism evidence="11 12">
    <name type="scientific">Roseiflexus castenholzii (strain DSM 13941 / HLO8)</name>
    <dbReference type="NCBI Taxonomy" id="383372"/>
    <lineage>
        <taxon>Bacteria</taxon>
        <taxon>Bacillati</taxon>
        <taxon>Chloroflexota</taxon>
        <taxon>Chloroflexia</taxon>
        <taxon>Chloroflexales</taxon>
        <taxon>Roseiflexineae</taxon>
        <taxon>Roseiflexaceae</taxon>
        <taxon>Roseiflexus</taxon>
    </lineage>
</organism>
<dbReference type="STRING" id="383372.Rcas_2674"/>
<dbReference type="InterPro" id="IPR021127">
    <property type="entry name" value="CRISPR_associated_Cas2"/>
</dbReference>
<dbReference type="Gene3D" id="3.30.70.240">
    <property type="match status" value="1"/>
</dbReference>
<evidence type="ECO:0000256" key="9">
    <source>
        <dbReference type="HAMAP-Rule" id="MF_01471"/>
    </source>
</evidence>
<keyword evidence="7 9" id="KW-0460">Magnesium</keyword>
<evidence type="ECO:0000256" key="3">
    <source>
        <dbReference type="ARBA" id="ARBA00022722"/>
    </source>
</evidence>
<dbReference type="EC" id="3.1.-.-" evidence="9"/>
<dbReference type="PANTHER" id="PTHR34405:SF3">
    <property type="entry name" value="CRISPR-ASSOCIATED ENDORIBONUCLEASE CAS2 3"/>
    <property type="match status" value="1"/>
</dbReference>
<dbReference type="HOGENOM" id="CLU_161124_3_1_0"/>
<dbReference type="PANTHER" id="PTHR34405">
    <property type="entry name" value="CRISPR-ASSOCIATED ENDORIBONUCLEASE CAS2"/>
    <property type="match status" value="1"/>
</dbReference>
<dbReference type="CDD" id="cd09725">
    <property type="entry name" value="Cas2_I_II_III"/>
    <property type="match status" value="1"/>
</dbReference>
<keyword evidence="12" id="KW-1185">Reference proteome</keyword>
<evidence type="ECO:0000256" key="10">
    <source>
        <dbReference type="PIRNR" id="PIRNR032582"/>
    </source>
</evidence>
<gene>
    <name evidence="9" type="primary">cas2</name>
    <name evidence="11" type="ordered locus">Rcas_2674</name>
</gene>
<reference evidence="11 12" key="1">
    <citation type="submission" date="2007-08" db="EMBL/GenBank/DDBJ databases">
        <title>Complete sequence of Roseiflexus castenholzii DSM 13941.</title>
        <authorList>
            <consortium name="US DOE Joint Genome Institute"/>
            <person name="Copeland A."/>
            <person name="Lucas S."/>
            <person name="Lapidus A."/>
            <person name="Barry K."/>
            <person name="Glavina del Rio T."/>
            <person name="Dalin E."/>
            <person name="Tice H."/>
            <person name="Pitluck S."/>
            <person name="Thompson L.S."/>
            <person name="Brettin T."/>
            <person name="Bruce D."/>
            <person name="Detter J.C."/>
            <person name="Han C."/>
            <person name="Tapia R."/>
            <person name="Schmutz J."/>
            <person name="Larimer F."/>
            <person name="Land M."/>
            <person name="Hauser L."/>
            <person name="Kyrpides N."/>
            <person name="Mikhailova N."/>
            <person name="Bryant D.A."/>
            <person name="Hanada S."/>
            <person name="Tsukatani Y."/>
            <person name="Richardson P."/>
        </authorList>
    </citation>
    <scope>NUCLEOTIDE SEQUENCE [LARGE SCALE GENOMIC DNA]</scope>
    <source>
        <strain evidence="12">DSM 13941 / HLO8</strain>
    </source>
</reference>
<evidence type="ECO:0000256" key="6">
    <source>
        <dbReference type="ARBA" id="ARBA00022801"/>
    </source>
</evidence>
<dbReference type="GO" id="GO:0051607">
    <property type="term" value="P:defense response to virus"/>
    <property type="evidence" value="ECO:0007669"/>
    <property type="project" value="UniProtKB-UniRule"/>
</dbReference>
<protein>
    <recommendedName>
        <fullName evidence="9">CRISPR-associated endoribonuclease Cas2</fullName>
        <ecNumber evidence="9">3.1.-.-</ecNumber>
    </recommendedName>
</protein>
<dbReference type="GO" id="GO:0004521">
    <property type="term" value="F:RNA endonuclease activity"/>
    <property type="evidence" value="ECO:0007669"/>
    <property type="project" value="UniProtKB-UniRule"/>
</dbReference>
<keyword evidence="8 9" id="KW-0051">Antiviral defense</keyword>
<dbReference type="InterPro" id="IPR019199">
    <property type="entry name" value="Virulence_VapD/CRISPR_Cas2"/>
</dbReference>
<evidence type="ECO:0000256" key="1">
    <source>
        <dbReference type="ARBA" id="ARBA00001946"/>
    </source>
</evidence>
<dbReference type="SUPFAM" id="SSF143430">
    <property type="entry name" value="TTP0101/SSO1404-like"/>
    <property type="match status" value="1"/>
</dbReference>
<keyword evidence="6 9" id="KW-0378">Hydrolase</keyword>
<dbReference type="eggNOG" id="COG1343">
    <property type="taxonomic scope" value="Bacteria"/>
</dbReference>
<dbReference type="Proteomes" id="UP000000263">
    <property type="component" value="Chromosome"/>
</dbReference>
<sequence length="91" mass="10748">MFTIISYDIIDDRRRTKVMKYLKGWGTRVQYSVFECDLDARAFTNVLRELRNLIDPNTDSVRCYRLDEASVRRIQIVGIGVVSRDPTHYFV</sequence>
<dbReference type="AlphaFoldDB" id="A7NMI3"/>
<dbReference type="OrthoDB" id="9798176at2"/>
<dbReference type="NCBIfam" id="TIGR01573">
    <property type="entry name" value="cas2"/>
    <property type="match status" value="1"/>
</dbReference>
<comment type="cofactor">
    <cofactor evidence="1 9">
        <name>Mg(2+)</name>
        <dbReference type="ChEBI" id="CHEBI:18420"/>
    </cofactor>
</comment>
<keyword evidence="4 9" id="KW-0479">Metal-binding</keyword>
<comment type="similarity">
    <text evidence="2 9 10">Belongs to the CRISPR-associated endoribonuclease Cas2 protein family.</text>
</comment>